<protein>
    <submittedName>
        <fullName evidence="2">Uncharacterized protein</fullName>
    </submittedName>
</protein>
<dbReference type="Proteomes" id="UP001359485">
    <property type="component" value="Unassembled WGS sequence"/>
</dbReference>
<dbReference type="EMBL" id="JAWJWF010000002">
    <property type="protein sequence ID" value="KAK6637861.1"/>
    <property type="molecule type" value="Genomic_DNA"/>
</dbReference>
<accession>A0ABR1B7Z8</accession>
<evidence type="ECO:0000313" key="2">
    <source>
        <dbReference type="EMBL" id="KAK6637861.1"/>
    </source>
</evidence>
<evidence type="ECO:0000256" key="1">
    <source>
        <dbReference type="SAM" id="MobiDB-lite"/>
    </source>
</evidence>
<organism evidence="2 3">
    <name type="scientific">Polyplax serrata</name>
    <name type="common">Common mouse louse</name>
    <dbReference type="NCBI Taxonomy" id="468196"/>
    <lineage>
        <taxon>Eukaryota</taxon>
        <taxon>Metazoa</taxon>
        <taxon>Ecdysozoa</taxon>
        <taxon>Arthropoda</taxon>
        <taxon>Hexapoda</taxon>
        <taxon>Insecta</taxon>
        <taxon>Pterygota</taxon>
        <taxon>Neoptera</taxon>
        <taxon>Paraneoptera</taxon>
        <taxon>Psocodea</taxon>
        <taxon>Troctomorpha</taxon>
        <taxon>Phthiraptera</taxon>
        <taxon>Anoplura</taxon>
        <taxon>Polyplacidae</taxon>
        <taxon>Polyplax</taxon>
    </lineage>
</organism>
<feature type="region of interest" description="Disordered" evidence="1">
    <location>
        <begin position="1"/>
        <end position="53"/>
    </location>
</feature>
<keyword evidence="3" id="KW-1185">Reference proteome</keyword>
<reference evidence="2 3" key="1">
    <citation type="submission" date="2023-09" db="EMBL/GenBank/DDBJ databases">
        <title>Genomes of two closely related lineages of the louse Polyplax serrata with different host specificities.</title>
        <authorList>
            <person name="Martinu J."/>
            <person name="Tarabai H."/>
            <person name="Stefka J."/>
            <person name="Hypsa V."/>
        </authorList>
    </citation>
    <scope>NUCLEOTIDE SEQUENCE [LARGE SCALE GENOMIC DNA]</scope>
    <source>
        <strain evidence="2">98ZLc_SE</strain>
    </source>
</reference>
<comment type="caution">
    <text evidence="2">The sequence shown here is derived from an EMBL/GenBank/DDBJ whole genome shotgun (WGS) entry which is preliminary data.</text>
</comment>
<sequence>MVRKKVSHADSASVDSHLTRRISRSPKSYAVGVVTRSTPESNKKGKKQGEFQQTGCLAGRTGRVAERKRGIERGQRGGVEKKRFTLKLCENLIKSIRAMIKNKRRGRHAELGQRKKKMIFYYVIIIRVVRQGENKSYIYINIWKREREQALKFLCVFVLVKSRQGGKKRTETINSLNAFAVGCVEEDRSLVWQTKVTSRKGGDDVRSRCSPSCDFSNS</sequence>
<gene>
    <name evidence="2" type="ORF">RUM44_008283</name>
</gene>
<proteinExistence type="predicted"/>
<name>A0ABR1B7Z8_POLSC</name>
<evidence type="ECO:0000313" key="3">
    <source>
        <dbReference type="Proteomes" id="UP001359485"/>
    </source>
</evidence>